<gene>
    <name evidence="10" type="ORF">FN846DRAFT_968768</name>
</gene>
<evidence type="ECO:0000256" key="8">
    <source>
        <dbReference type="SAM" id="MobiDB-lite"/>
    </source>
</evidence>
<keyword evidence="3 5" id="KW-0067">ATP-binding</keyword>
<organism evidence="10 11">
    <name type="scientific">Sphaerosporella brunnea</name>
    <dbReference type="NCBI Taxonomy" id="1250544"/>
    <lineage>
        <taxon>Eukaryota</taxon>
        <taxon>Fungi</taxon>
        <taxon>Dikarya</taxon>
        <taxon>Ascomycota</taxon>
        <taxon>Pezizomycotina</taxon>
        <taxon>Pezizomycetes</taxon>
        <taxon>Pezizales</taxon>
        <taxon>Pyronemataceae</taxon>
        <taxon>Sphaerosporella</taxon>
    </lineage>
</organism>
<dbReference type="InParanoid" id="A0A5J5EKA0"/>
<dbReference type="PROSITE" id="PS50067">
    <property type="entry name" value="KINESIN_MOTOR_2"/>
    <property type="match status" value="1"/>
</dbReference>
<dbReference type="GO" id="GO:0016887">
    <property type="term" value="F:ATP hydrolysis activity"/>
    <property type="evidence" value="ECO:0007669"/>
    <property type="project" value="TreeGrafter"/>
</dbReference>
<dbReference type="InterPro" id="IPR019821">
    <property type="entry name" value="Kinesin_motor_CS"/>
</dbReference>
<feature type="region of interest" description="Disordered" evidence="8">
    <location>
        <begin position="1"/>
        <end position="35"/>
    </location>
</feature>
<dbReference type="InterPro" id="IPR036961">
    <property type="entry name" value="Kinesin_motor_dom_sf"/>
</dbReference>
<dbReference type="EMBL" id="VXIS01000253">
    <property type="protein sequence ID" value="KAA8895624.1"/>
    <property type="molecule type" value="Genomic_DNA"/>
</dbReference>
<dbReference type="AlphaFoldDB" id="A0A5J5EKA0"/>
<proteinExistence type="inferred from homology"/>
<dbReference type="PROSITE" id="PS00411">
    <property type="entry name" value="KINESIN_MOTOR_1"/>
    <property type="match status" value="1"/>
</dbReference>
<keyword evidence="11" id="KW-1185">Reference proteome</keyword>
<dbReference type="PANTHER" id="PTHR24115:SF1008">
    <property type="entry name" value="KINESIN-LIKE PROTEIN SUBITO"/>
    <property type="match status" value="1"/>
</dbReference>
<dbReference type="InterPro" id="IPR027417">
    <property type="entry name" value="P-loop_NTPase"/>
</dbReference>
<dbReference type="GO" id="GO:0007018">
    <property type="term" value="P:microtubule-based movement"/>
    <property type="evidence" value="ECO:0007669"/>
    <property type="project" value="InterPro"/>
</dbReference>
<dbReference type="GO" id="GO:0003777">
    <property type="term" value="F:microtubule motor activity"/>
    <property type="evidence" value="ECO:0007669"/>
    <property type="project" value="InterPro"/>
</dbReference>
<comment type="caution">
    <text evidence="10">The sequence shown here is derived from an EMBL/GenBank/DDBJ whole genome shotgun (WGS) entry which is preliminary data.</text>
</comment>
<dbReference type="PRINTS" id="PR00380">
    <property type="entry name" value="KINESINHEAVY"/>
</dbReference>
<dbReference type="Proteomes" id="UP000326924">
    <property type="component" value="Unassembled WGS sequence"/>
</dbReference>
<keyword evidence="4 5" id="KW-0505">Motor protein</keyword>
<feature type="coiled-coil region" evidence="7">
    <location>
        <begin position="575"/>
        <end position="605"/>
    </location>
</feature>
<dbReference type="OrthoDB" id="123929at2759"/>
<feature type="binding site" evidence="5">
    <location>
        <begin position="127"/>
        <end position="134"/>
    </location>
    <ligand>
        <name>ATP</name>
        <dbReference type="ChEBI" id="CHEBI:30616"/>
    </ligand>
</feature>
<feature type="domain" description="Kinesin motor" evidence="9">
    <location>
        <begin position="40"/>
        <end position="446"/>
    </location>
</feature>
<keyword evidence="10" id="KW-0378">Hydrolase</keyword>
<comment type="similarity">
    <text evidence="5 6">Belongs to the TRAFAC class myosin-kinesin ATPase superfamily. Kinesin family.</text>
</comment>
<evidence type="ECO:0000256" key="4">
    <source>
        <dbReference type="ARBA" id="ARBA00023175"/>
    </source>
</evidence>
<evidence type="ECO:0000256" key="2">
    <source>
        <dbReference type="ARBA" id="ARBA00022741"/>
    </source>
</evidence>
<evidence type="ECO:0000256" key="6">
    <source>
        <dbReference type="RuleBase" id="RU000394"/>
    </source>
</evidence>
<dbReference type="GO" id="GO:0005874">
    <property type="term" value="C:microtubule"/>
    <property type="evidence" value="ECO:0007669"/>
    <property type="project" value="UniProtKB-KW"/>
</dbReference>
<keyword evidence="1 6" id="KW-0493">Microtubule</keyword>
<dbReference type="GO" id="GO:0008017">
    <property type="term" value="F:microtubule binding"/>
    <property type="evidence" value="ECO:0007669"/>
    <property type="project" value="InterPro"/>
</dbReference>
<dbReference type="Pfam" id="PF00225">
    <property type="entry name" value="Kinesin"/>
    <property type="match status" value="1"/>
</dbReference>
<reference evidence="10 11" key="1">
    <citation type="submission" date="2019-09" db="EMBL/GenBank/DDBJ databases">
        <title>Draft genome of the ectomycorrhizal ascomycete Sphaerosporella brunnea.</title>
        <authorList>
            <consortium name="DOE Joint Genome Institute"/>
            <person name="Benucci G.M."/>
            <person name="Marozzi G."/>
            <person name="Antonielli L."/>
            <person name="Sanchez S."/>
            <person name="Marco P."/>
            <person name="Wang X."/>
            <person name="Falini L.B."/>
            <person name="Barry K."/>
            <person name="Haridas S."/>
            <person name="Lipzen A."/>
            <person name="Labutti K."/>
            <person name="Grigoriev I.V."/>
            <person name="Murat C."/>
            <person name="Martin F."/>
            <person name="Albertini E."/>
            <person name="Donnini D."/>
            <person name="Bonito G."/>
        </authorList>
    </citation>
    <scope>NUCLEOTIDE SEQUENCE [LARGE SCALE GENOMIC DNA]</scope>
    <source>
        <strain evidence="10 11">Sb_GMNB300</strain>
    </source>
</reference>
<dbReference type="GO" id="GO:0005524">
    <property type="term" value="F:ATP binding"/>
    <property type="evidence" value="ECO:0007669"/>
    <property type="project" value="UniProtKB-UniRule"/>
</dbReference>
<evidence type="ECO:0000256" key="5">
    <source>
        <dbReference type="PROSITE-ProRule" id="PRU00283"/>
    </source>
</evidence>
<feature type="coiled-coil region" evidence="7">
    <location>
        <begin position="489"/>
        <end position="542"/>
    </location>
</feature>
<evidence type="ECO:0000259" key="9">
    <source>
        <dbReference type="PROSITE" id="PS50067"/>
    </source>
</evidence>
<dbReference type="Gene3D" id="3.40.850.10">
    <property type="entry name" value="Kinesin motor domain"/>
    <property type="match status" value="1"/>
</dbReference>
<dbReference type="GO" id="GO:0005871">
    <property type="term" value="C:kinesin complex"/>
    <property type="evidence" value="ECO:0007669"/>
    <property type="project" value="TreeGrafter"/>
</dbReference>
<keyword evidence="7" id="KW-0175">Coiled coil</keyword>
<evidence type="ECO:0000313" key="10">
    <source>
        <dbReference type="EMBL" id="KAA8895624.1"/>
    </source>
</evidence>
<dbReference type="SMART" id="SM00129">
    <property type="entry name" value="KISc"/>
    <property type="match status" value="1"/>
</dbReference>
<evidence type="ECO:0000256" key="3">
    <source>
        <dbReference type="ARBA" id="ARBA00022840"/>
    </source>
</evidence>
<keyword evidence="2 5" id="KW-0547">Nucleotide-binding</keyword>
<evidence type="ECO:0000313" key="11">
    <source>
        <dbReference type="Proteomes" id="UP000326924"/>
    </source>
</evidence>
<sequence>MDRPKTPGLNRPKTPGFERSHTPYGRPKTPGTVETPPVQYFQVYLRLRPSSQQSSVSDSRFISAIPGQSTSICVTPPDRARTRTIDKYTFTKVFDESAKQLEVFQETVLPLVQDAINGRDGMMATLGVTGSGKTHTILGNKEQRGMVQLALDIIFRSLDSKMVDYSRMDIVAFDHTDAVVLDWEQFFGRLNSALEQGNVSASKRPTMASSTPAVPDASDIVVETDPRSGYAILISMYELYNDRIFDLLDETPLVNPLARRKALLFKKPSAQSQWDSARDQKKVVSGLRKVCVSSYSEALQVVEHAQTCRKVSATNLNLASSRSHAFLQIEMKRFSSRGVERGSSSLHIVDLAGSERSRNAQTAGSQLAEAGSINRSLMTLGQCLASLHQQNSAANWRSSKLTEVLFSNTFSGVSKQNAVMLVTADPMGEFNSTLQILRYSALAKEVTMPIHSASSLRSASVMSGGGADLFSDAETDSSTSGGDGKDALIVRLRTQLEETESRWRDAEDRCLMIEQSVREEMAEEMDRRMEEVRREALDTRVKEAEWRDEFVDEKLEILRKGMEEELKVYEDPEEARDAARRISVLETENEALRREIATLKRERQNRSPTKMGNRFSTELKIGRILGGIENTS</sequence>
<dbReference type="GO" id="GO:0005634">
    <property type="term" value="C:nucleus"/>
    <property type="evidence" value="ECO:0007669"/>
    <property type="project" value="TreeGrafter"/>
</dbReference>
<evidence type="ECO:0000256" key="7">
    <source>
        <dbReference type="SAM" id="Coils"/>
    </source>
</evidence>
<dbReference type="SUPFAM" id="SSF52540">
    <property type="entry name" value="P-loop containing nucleoside triphosphate hydrolases"/>
    <property type="match status" value="1"/>
</dbReference>
<dbReference type="InterPro" id="IPR027640">
    <property type="entry name" value="Kinesin-like_fam"/>
</dbReference>
<name>A0A5J5EKA0_9PEZI</name>
<dbReference type="PANTHER" id="PTHR24115">
    <property type="entry name" value="KINESIN-RELATED"/>
    <property type="match status" value="1"/>
</dbReference>
<protein>
    <recommendedName>
        <fullName evidence="6">Kinesin-like protein</fullName>
    </recommendedName>
</protein>
<accession>A0A5J5EKA0</accession>
<dbReference type="InterPro" id="IPR001752">
    <property type="entry name" value="Kinesin_motor_dom"/>
</dbReference>
<evidence type="ECO:0000256" key="1">
    <source>
        <dbReference type="ARBA" id="ARBA00022701"/>
    </source>
</evidence>